<keyword evidence="4" id="KW-0326">Glycosidase</keyword>
<evidence type="ECO:0000256" key="4">
    <source>
        <dbReference type="ARBA" id="ARBA00023295"/>
    </source>
</evidence>
<name>A0A431VDD3_9PROT</name>
<dbReference type="PROSITE" id="PS00512">
    <property type="entry name" value="ALPHA_GALACTOSIDASE"/>
    <property type="match status" value="1"/>
</dbReference>
<dbReference type="InterPro" id="IPR013785">
    <property type="entry name" value="Aldolase_TIM"/>
</dbReference>
<dbReference type="PRINTS" id="PR00743">
    <property type="entry name" value="GLHYDRLASE36"/>
</dbReference>
<evidence type="ECO:0000313" key="6">
    <source>
        <dbReference type="EMBL" id="RTR17095.1"/>
    </source>
</evidence>
<evidence type="ECO:0000256" key="2">
    <source>
        <dbReference type="ARBA" id="ARBA00012755"/>
    </source>
</evidence>
<dbReference type="InterPro" id="IPR038417">
    <property type="entry name" value="Alpga-gal_N_sf"/>
</dbReference>
<feature type="domain" description="Glycosyl hydrolase family 36 N-terminal" evidence="5">
    <location>
        <begin position="62"/>
        <end position="241"/>
    </location>
</feature>
<evidence type="ECO:0000259" key="5">
    <source>
        <dbReference type="Pfam" id="PF16875"/>
    </source>
</evidence>
<dbReference type="Gene3D" id="2.70.98.60">
    <property type="entry name" value="alpha-galactosidase from lactobacil brevis"/>
    <property type="match status" value="1"/>
</dbReference>
<evidence type="ECO:0000256" key="1">
    <source>
        <dbReference type="ARBA" id="ARBA00001255"/>
    </source>
</evidence>
<dbReference type="EC" id="3.2.1.22" evidence="2"/>
<dbReference type="Gene3D" id="3.20.20.70">
    <property type="entry name" value="Aldolase class I"/>
    <property type="match status" value="1"/>
</dbReference>
<dbReference type="InterPro" id="IPR017853">
    <property type="entry name" value="GH"/>
</dbReference>
<dbReference type="CDD" id="cd14791">
    <property type="entry name" value="GH36"/>
    <property type="match status" value="1"/>
</dbReference>
<dbReference type="SUPFAM" id="SSF51445">
    <property type="entry name" value="(Trans)glycosidases"/>
    <property type="match status" value="1"/>
</dbReference>
<keyword evidence="3" id="KW-0378">Hydrolase</keyword>
<proteinExistence type="predicted"/>
<sequence length="703" mass="76172">MTQDTTVTVGGGAFALSLRLPPTGMPDIVACGGPPVTENPLADIERSSRVNGMDAAVPAAVLLPVGGLGFFGWPAIAGHRNGRDFLLELSGWRVDRAGSRTTLTARDPVARIALSIVLESFPSGVIAMASRLTNEGDAPYTLDRCASATFLAPAGEAEVISFTGMWGREFQTRRDRLGEGMWVRENRRGRTSHDRVPMIMIAGSGQRFALALGWSGNHLIVIDRIDDGRRLIHLGALFEPGEMILPPGARYDSPVAYAGPDSAAFHAFVRDSLIPWPGGRATPRPVTLNTWEGNYFDHRLDSLKAQATAAAALGIERFVLDDGWFGQRDDDTTSLGDWDVDPRKYPAGLGPLIDHVTGLGLQFGLWLEPEMVNPESRLYRSHPDWALRVDGYAPRPSRSQLVLDLTRPEVADHLFHKIDAILANHAVSSVKWDMNRDLTHVGGRDGTAQTTAQTRALYALIDRVRAAHPTVEIESCASGGGRIDCGVLARTHRVWTSDCTDALERLEIQRGASAFLPPEILGSHVSASPNHQTGRRHTLAFRALVAMAYHMGVELNPLTLTPAETAELAGWIAHHKRLRPLLHAPGAAFHLDPVDGRYAWGAAGADRIVLFVAQGPQMIAEQSLPLTLPPPVAGRGGRWRISAVHPSDPAFVRLSDGQRRLLSGAIAFNLATLDRSGLPLPMLRPESAILLELEPIVRDTANG</sequence>
<dbReference type="EMBL" id="RXMA01000021">
    <property type="protein sequence ID" value="RTR17095.1"/>
    <property type="molecule type" value="Genomic_DNA"/>
</dbReference>
<dbReference type="PANTHER" id="PTHR43053">
    <property type="entry name" value="GLYCOSIDASE FAMILY 31"/>
    <property type="match status" value="1"/>
</dbReference>
<dbReference type="RefSeq" id="WP_126618476.1">
    <property type="nucleotide sequence ID" value="NZ_JBHUCY010000019.1"/>
</dbReference>
<organism evidence="6 7">
    <name type="scientific">Azospirillum griseum</name>
    <dbReference type="NCBI Taxonomy" id="2496639"/>
    <lineage>
        <taxon>Bacteria</taxon>
        <taxon>Pseudomonadati</taxon>
        <taxon>Pseudomonadota</taxon>
        <taxon>Alphaproteobacteria</taxon>
        <taxon>Rhodospirillales</taxon>
        <taxon>Azospirillaceae</taxon>
        <taxon>Azospirillum</taxon>
    </lineage>
</organism>
<dbReference type="PANTHER" id="PTHR43053:SF3">
    <property type="entry name" value="ALPHA-GALACTOSIDASE C-RELATED"/>
    <property type="match status" value="1"/>
</dbReference>
<dbReference type="Pfam" id="PF16875">
    <property type="entry name" value="Glyco_hydro_36N"/>
    <property type="match status" value="1"/>
</dbReference>
<dbReference type="FunFam" id="3.20.20.70:FF:000118">
    <property type="entry name" value="Alpha-galactosidase"/>
    <property type="match status" value="1"/>
</dbReference>
<dbReference type="GO" id="GO:0016052">
    <property type="term" value="P:carbohydrate catabolic process"/>
    <property type="evidence" value="ECO:0007669"/>
    <property type="project" value="InterPro"/>
</dbReference>
<evidence type="ECO:0000256" key="3">
    <source>
        <dbReference type="ARBA" id="ARBA00022801"/>
    </source>
</evidence>
<dbReference type="OrthoDB" id="9758822at2"/>
<dbReference type="InterPro" id="IPR000111">
    <property type="entry name" value="Glyco_hydro_27/36_CS"/>
</dbReference>
<evidence type="ECO:0000313" key="7">
    <source>
        <dbReference type="Proteomes" id="UP000277007"/>
    </source>
</evidence>
<dbReference type="GO" id="GO:0004557">
    <property type="term" value="F:alpha-galactosidase activity"/>
    <property type="evidence" value="ECO:0007669"/>
    <property type="project" value="UniProtKB-EC"/>
</dbReference>
<accession>A0A431VDD3</accession>
<comment type="caution">
    <text evidence="6">The sequence shown here is derived from an EMBL/GenBank/DDBJ whole genome shotgun (WGS) entry which is preliminary data.</text>
</comment>
<dbReference type="InterPro" id="IPR002252">
    <property type="entry name" value="Glyco_hydro_36"/>
</dbReference>
<gene>
    <name evidence="6" type="ORF">EJ903_19240</name>
</gene>
<dbReference type="AlphaFoldDB" id="A0A431VDD3"/>
<dbReference type="InterPro" id="IPR031704">
    <property type="entry name" value="Glyco_hydro_36_N"/>
</dbReference>
<protein>
    <recommendedName>
        <fullName evidence="2">alpha-galactosidase</fullName>
        <ecNumber evidence="2">3.2.1.22</ecNumber>
    </recommendedName>
</protein>
<reference evidence="6 7" key="1">
    <citation type="submission" date="2018-12" db="EMBL/GenBank/DDBJ databases">
        <authorList>
            <person name="Yang Y."/>
        </authorList>
    </citation>
    <scope>NUCLEOTIDE SEQUENCE [LARGE SCALE GENOMIC DNA]</scope>
    <source>
        <strain evidence="6 7">L-25-5w-1</strain>
    </source>
</reference>
<dbReference type="InterPro" id="IPR050985">
    <property type="entry name" value="Alpha-glycosidase_related"/>
</dbReference>
<dbReference type="Proteomes" id="UP000277007">
    <property type="component" value="Unassembled WGS sequence"/>
</dbReference>
<comment type="catalytic activity">
    <reaction evidence="1">
        <text>Hydrolysis of terminal, non-reducing alpha-D-galactose residues in alpha-D-galactosides, including galactose oligosaccharides, galactomannans and galactolipids.</text>
        <dbReference type="EC" id="3.2.1.22"/>
    </reaction>
</comment>
<keyword evidence="7" id="KW-1185">Reference proteome</keyword>
<dbReference type="Pfam" id="PF02065">
    <property type="entry name" value="Melibiase"/>
    <property type="match status" value="1"/>
</dbReference>